<sequence length="115" mass="12790">MYECLLCTCSCTSCPSIGGILRPILGQLPSFMPTGKSKFGSDTIVRMILQTWDSDAILAGWIQDSRDQYAKVHLNAVNDEFKPYHCHTIMNCARACPKGLNPAKQIESIKKLLLQ</sequence>
<organism evidence="1 2">
    <name type="scientific">Musa troglodytarum</name>
    <name type="common">fe'i banana</name>
    <dbReference type="NCBI Taxonomy" id="320322"/>
    <lineage>
        <taxon>Eukaryota</taxon>
        <taxon>Viridiplantae</taxon>
        <taxon>Streptophyta</taxon>
        <taxon>Embryophyta</taxon>
        <taxon>Tracheophyta</taxon>
        <taxon>Spermatophyta</taxon>
        <taxon>Magnoliopsida</taxon>
        <taxon>Liliopsida</taxon>
        <taxon>Zingiberales</taxon>
        <taxon>Musaceae</taxon>
        <taxon>Musa</taxon>
    </lineage>
</organism>
<evidence type="ECO:0000313" key="2">
    <source>
        <dbReference type="Proteomes" id="UP001055439"/>
    </source>
</evidence>
<dbReference type="InterPro" id="IPR050573">
    <property type="entry name" value="SDH/FRD_Iron-Sulfur"/>
</dbReference>
<reference evidence="1" key="1">
    <citation type="submission" date="2022-05" db="EMBL/GenBank/DDBJ databases">
        <title>The Musa troglodytarum L. genome provides insights into the mechanism of non-climacteric behaviour and enrichment of carotenoids.</title>
        <authorList>
            <person name="Wang J."/>
        </authorList>
    </citation>
    <scope>NUCLEOTIDE SEQUENCE</scope>
    <source>
        <tissue evidence="1">Leaf</tissue>
    </source>
</reference>
<proteinExistence type="predicted"/>
<dbReference type="PANTHER" id="PTHR11921">
    <property type="entry name" value="SUCCINATE DEHYDROGENASE IRON-SULFUR PROTEIN"/>
    <property type="match status" value="1"/>
</dbReference>
<dbReference type="SUPFAM" id="SSF46548">
    <property type="entry name" value="alpha-helical ferredoxin"/>
    <property type="match status" value="1"/>
</dbReference>
<gene>
    <name evidence="1" type="ORF">MUK42_05757</name>
</gene>
<dbReference type="Gene3D" id="1.10.1060.10">
    <property type="entry name" value="Alpha-helical ferredoxin"/>
    <property type="match status" value="1"/>
</dbReference>
<name>A0A9E7EHX4_9LILI</name>
<keyword evidence="2" id="KW-1185">Reference proteome</keyword>
<dbReference type="PANTHER" id="PTHR11921:SF29">
    <property type="entry name" value="SUCCINATE DEHYDROGENASE [UBIQUINONE] IRON-SULFUR SUBUNIT, MITOCHONDRIAL"/>
    <property type="match status" value="1"/>
</dbReference>
<dbReference type="GO" id="GO:0005739">
    <property type="term" value="C:mitochondrion"/>
    <property type="evidence" value="ECO:0007669"/>
    <property type="project" value="TreeGrafter"/>
</dbReference>
<dbReference type="GO" id="GO:0022904">
    <property type="term" value="P:respiratory electron transport chain"/>
    <property type="evidence" value="ECO:0007669"/>
    <property type="project" value="TreeGrafter"/>
</dbReference>
<dbReference type="InterPro" id="IPR009051">
    <property type="entry name" value="Helical_ferredxn"/>
</dbReference>
<dbReference type="EMBL" id="CP097503">
    <property type="protein sequence ID" value="URD77135.1"/>
    <property type="molecule type" value="Genomic_DNA"/>
</dbReference>
<dbReference type="AlphaFoldDB" id="A0A9E7EHX4"/>
<keyword evidence="1" id="KW-0830">Ubiquinone</keyword>
<evidence type="ECO:0000313" key="1">
    <source>
        <dbReference type="EMBL" id="URD77135.1"/>
    </source>
</evidence>
<dbReference type="Proteomes" id="UP001055439">
    <property type="component" value="Chromosome 10"/>
</dbReference>
<accession>A0A9E7EHX4</accession>
<dbReference type="OrthoDB" id="1709968at2759"/>
<dbReference type="GO" id="GO:0051536">
    <property type="term" value="F:iron-sulfur cluster binding"/>
    <property type="evidence" value="ECO:0007669"/>
    <property type="project" value="InterPro"/>
</dbReference>
<protein>
    <submittedName>
        <fullName evidence="1">Succinate dehydrogenase ubiquinone iron-sulfur subunit</fullName>
    </submittedName>
</protein>
<dbReference type="GO" id="GO:0009060">
    <property type="term" value="P:aerobic respiration"/>
    <property type="evidence" value="ECO:0007669"/>
    <property type="project" value="TreeGrafter"/>
</dbReference>